<dbReference type="EMBL" id="BJNE01000009">
    <property type="protein sequence ID" value="GEC13022.1"/>
    <property type="molecule type" value="Genomic_DNA"/>
</dbReference>
<name>A0ABQ0RMH4_GLUNI</name>
<dbReference type="Proteomes" id="UP000316242">
    <property type="component" value="Unassembled WGS sequence"/>
</dbReference>
<proteinExistence type="predicted"/>
<dbReference type="RefSeq" id="WP_141358024.1">
    <property type="nucleotide sequence ID" value="NZ_BAAAWM010000001.1"/>
</dbReference>
<comment type="caution">
    <text evidence="1">The sequence shown here is derived from an EMBL/GenBank/DDBJ whole genome shotgun (WGS) entry which is preliminary data.</text>
</comment>
<keyword evidence="2" id="KW-1185">Reference proteome</keyword>
<evidence type="ECO:0000313" key="2">
    <source>
        <dbReference type="Proteomes" id="UP000316242"/>
    </source>
</evidence>
<organism evidence="1 2">
    <name type="scientific">Glutamicibacter nicotianae</name>
    <name type="common">Arthrobacter nicotianae</name>
    <dbReference type="NCBI Taxonomy" id="37929"/>
    <lineage>
        <taxon>Bacteria</taxon>
        <taxon>Bacillati</taxon>
        <taxon>Actinomycetota</taxon>
        <taxon>Actinomycetes</taxon>
        <taxon>Micrococcales</taxon>
        <taxon>Micrococcaceae</taxon>
        <taxon>Glutamicibacter</taxon>
    </lineage>
</organism>
<evidence type="ECO:0000313" key="1">
    <source>
        <dbReference type="EMBL" id="GEC13022.1"/>
    </source>
</evidence>
<reference evidence="1 2" key="1">
    <citation type="submission" date="2019-06" db="EMBL/GenBank/DDBJ databases">
        <title>Whole genome shotgun sequence of Glutamicibacter nicotianae NBRC 14234.</title>
        <authorList>
            <person name="Hosoyama A."/>
            <person name="Uohara A."/>
            <person name="Ohji S."/>
            <person name="Ichikawa N."/>
        </authorList>
    </citation>
    <scope>NUCLEOTIDE SEQUENCE [LARGE SCALE GENOMIC DNA]</scope>
    <source>
        <strain evidence="1 2">NBRC 14234</strain>
    </source>
</reference>
<protein>
    <submittedName>
        <fullName evidence="1">Uncharacterized protein</fullName>
    </submittedName>
</protein>
<accession>A0ABQ0RMH4</accession>
<gene>
    <name evidence="1" type="ORF">ANI01nite_22250</name>
</gene>
<sequence>MDVPAVPLLFPGQSAPESAARRRFRALARSAPWLSTSLQFQVQVPGEYAKPEDGLEGTLTAIIRQREAIAVRSADGQLVYQQEKFTADRSRGYVAATNSSWKLPASLTSPVYTSDQLILRRPDISGFNGLLPLEHWESMLDPVELAGTEPASHDLAFDHPTYIHELAEITHDGRPALAAVLTAGHTYQPTLASAPLVPEGARTLLVLDLATGVCLSRRVLAASTGVPPAPELSLQVLAHNEYYIDSLFTAPAPTLTDVRAPIPWELRSERRS</sequence>